<evidence type="ECO:0000259" key="3">
    <source>
        <dbReference type="Pfam" id="PF16221"/>
    </source>
</evidence>
<reference evidence="5" key="1">
    <citation type="submission" date="2020-09" db="EMBL/GenBank/DDBJ databases">
        <title>Iningainema tapete sp. nov. (Scytonemataceae, Cyanobacteria) from greenhouses in central Florida (USA) produces two types of nodularin with biosynthetic potential for microcystin-LR and anabaenopeptins.</title>
        <authorList>
            <person name="Berthold D.E."/>
            <person name="Lefler F.W."/>
            <person name="Huang I.-S."/>
            <person name="Abdulla H."/>
            <person name="Zimba P.V."/>
            <person name="Laughinghouse H.D. IV."/>
        </authorList>
    </citation>
    <scope>NUCLEOTIDE SEQUENCE</scope>
    <source>
        <strain evidence="5">BLCCT55</strain>
    </source>
</reference>
<protein>
    <submittedName>
        <fullName evidence="5">DUF4910 domain-containing protein</fullName>
    </submittedName>
</protein>
<proteinExistence type="predicted"/>
<evidence type="ECO:0000313" key="6">
    <source>
        <dbReference type="Proteomes" id="UP000629098"/>
    </source>
</evidence>
<gene>
    <name evidence="5" type="ORF">ICL16_03675</name>
</gene>
<dbReference type="AlphaFoldDB" id="A0A8J6XJ74"/>
<feature type="domain" description="DUF2172" evidence="2">
    <location>
        <begin position="70"/>
        <end position="160"/>
    </location>
</feature>
<accession>A0A8J6XJ74</accession>
<dbReference type="Gene3D" id="1.10.10.10">
    <property type="entry name" value="Winged helix-like DNA-binding domain superfamily/Winged helix DNA-binding domain"/>
    <property type="match status" value="1"/>
</dbReference>
<dbReference type="CDD" id="cd05644">
    <property type="entry name" value="M28_like"/>
    <property type="match status" value="1"/>
</dbReference>
<dbReference type="Pfam" id="PF16221">
    <property type="entry name" value="HTH_47"/>
    <property type="match status" value="1"/>
</dbReference>
<dbReference type="Pfam" id="PF09940">
    <property type="entry name" value="DUF2172"/>
    <property type="match status" value="1"/>
</dbReference>
<feature type="domain" description="DUF4910" evidence="4">
    <location>
        <begin position="20"/>
        <end position="357"/>
    </location>
</feature>
<dbReference type="Gene3D" id="3.50.30.90">
    <property type="match status" value="1"/>
</dbReference>
<dbReference type="InterPro" id="IPR032589">
    <property type="entry name" value="DUF4910"/>
</dbReference>
<dbReference type="InterPro" id="IPR012353">
    <property type="entry name" value="UCP015244"/>
</dbReference>
<comment type="cofactor">
    <cofactor evidence="1">
        <name>Zn(2+)</name>
        <dbReference type="ChEBI" id="CHEBI:29105"/>
    </cofactor>
    <text evidence="1">Binds 1 zinc ion per subunit.</text>
</comment>
<dbReference type="SUPFAM" id="SSF53187">
    <property type="entry name" value="Zn-dependent exopeptidases"/>
    <property type="match status" value="1"/>
</dbReference>
<dbReference type="Proteomes" id="UP000629098">
    <property type="component" value="Unassembled WGS sequence"/>
</dbReference>
<dbReference type="InterPro" id="IPR036388">
    <property type="entry name" value="WH-like_DNA-bd_sf"/>
</dbReference>
<name>A0A8J6XJ74_9CYAN</name>
<evidence type="ECO:0000259" key="2">
    <source>
        <dbReference type="Pfam" id="PF09940"/>
    </source>
</evidence>
<feature type="domain" description="UCP01524 winged helix-turn-helix" evidence="3">
    <location>
        <begin position="359"/>
        <end position="434"/>
    </location>
</feature>
<sequence>MKISDLKSGLNLDEVSQEVYGLISDLYPICRSITGEGFRESLRLIKQHIALIQHEVPSGTQVFDWTIPKEWNIQDAYVKNSQGKKIIDFNKSNLHVVNYSVPVKQKIPLDELKQHLFTLPEYPDWIPYRTSYYKESWGFCLSHNQFLALESDEYEVCINSSLEDGYLTYGEYYLKGEKPDEVLISCHTCHPSLCNDNLSGVALATFLAKYLSLLQLEYSYRFIFIPGTIGAIAWLCLNQNHVHNIKHGLVLSCLGDAGKSTYKKSRRGDAQIDQVVTYVLKNSGTDFEITDFQPYGYDERQFCSPGFNLPVGCLMRTPNGCFPEYHTSADNLELVKPQYLADSLSKILSVLQIIENNKKYLNQNPFCEPQLGKRGLYSAIGGQTNTKMNELAMLWVLNLSDGNYSLLDIAEKSGLGFDLIMKTADTLLQFNLLKEW</sequence>
<comment type="caution">
    <text evidence="5">The sequence shown here is derived from an EMBL/GenBank/DDBJ whole genome shotgun (WGS) entry which is preliminary data.</text>
</comment>
<evidence type="ECO:0000313" key="5">
    <source>
        <dbReference type="EMBL" id="MBD2771247.1"/>
    </source>
</evidence>
<dbReference type="Pfam" id="PF16254">
    <property type="entry name" value="DUF4910"/>
    <property type="match status" value="1"/>
</dbReference>
<dbReference type="PIRSF" id="PIRSF015244">
    <property type="entry name" value="UCP015244"/>
    <property type="match status" value="1"/>
</dbReference>
<dbReference type="InterPro" id="IPR032610">
    <property type="entry name" value="DUF2172"/>
</dbReference>
<dbReference type="GO" id="GO:0046872">
    <property type="term" value="F:metal ion binding"/>
    <property type="evidence" value="ECO:0007669"/>
    <property type="project" value="UniProtKB-KW"/>
</dbReference>
<keyword evidence="6" id="KW-1185">Reference proteome</keyword>
<feature type="binding site" evidence="1">
    <location>
        <position position="196"/>
    </location>
    <ligand>
        <name>Zn(2+)</name>
        <dbReference type="ChEBI" id="CHEBI:29105"/>
    </ligand>
</feature>
<dbReference type="EMBL" id="JACXAE010000013">
    <property type="protein sequence ID" value="MBD2771247.1"/>
    <property type="molecule type" value="Genomic_DNA"/>
</dbReference>
<evidence type="ECO:0000259" key="4">
    <source>
        <dbReference type="Pfam" id="PF16254"/>
    </source>
</evidence>
<evidence type="ECO:0000256" key="1">
    <source>
        <dbReference type="PIRSR" id="PIRSR015244-50"/>
    </source>
</evidence>
<keyword evidence="1" id="KW-0862">Zinc</keyword>
<dbReference type="InterPro" id="IPR032622">
    <property type="entry name" value="UCP01524_HTH"/>
</dbReference>
<keyword evidence="1" id="KW-0479">Metal-binding</keyword>
<dbReference type="Gene3D" id="3.40.630.10">
    <property type="entry name" value="Zn peptidases"/>
    <property type="match status" value="1"/>
</dbReference>
<feature type="binding site" evidence="1">
    <location>
        <position position="190"/>
    </location>
    <ligand>
        <name>Zn(2+)</name>
        <dbReference type="ChEBI" id="CHEBI:29105"/>
    </ligand>
</feature>
<organism evidence="5 6">
    <name type="scientific">Iningainema tapete BLCC-T55</name>
    <dbReference type="NCBI Taxonomy" id="2748662"/>
    <lineage>
        <taxon>Bacteria</taxon>
        <taxon>Bacillati</taxon>
        <taxon>Cyanobacteriota</taxon>
        <taxon>Cyanophyceae</taxon>
        <taxon>Nostocales</taxon>
        <taxon>Scytonemataceae</taxon>
        <taxon>Iningainema tapete</taxon>
    </lineage>
</organism>
<feature type="binding site" evidence="1">
    <location>
        <position position="326"/>
    </location>
    <ligand>
        <name>Zn(2+)</name>
        <dbReference type="ChEBI" id="CHEBI:29105"/>
    </ligand>
</feature>